<comment type="caution">
    <text evidence="1">The sequence shown here is derived from an EMBL/GenBank/DDBJ whole genome shotgun (WGS) entry which is preliminary data.</text>
</comment>
<dbReference type="Proteomes" id="UP001623660">
    <property type="component" value="Unassembled WGS sequence"/>
</dbReference>
<reference evidence="1 2" key="1">
    <citation type="submission" date="2024-11" db="EMBL/GenBank/DDBJ databases">
        <authorList>
            <person name="Heng Y.C."/>
            <person name="Lim A.C.H."/>
            <person name="Lee J.K.Y."/>
            <person name="Kittelmann S."/>
        </authorList>
    </citation>
    <scope>NUCLEOTIDE SEQUENCE [LARGE SCALE GENOMIC DNA]</scope>
    <source>
        <strain evidence="1 2">WILCCON 0269</strain>
    </source>
</reference>
<evidence type="ECO:0000313" key="1">
    <source>
        <dbReference type="EMBL" id="MFL0195740.1"/>
    </source>
</evidence>
<gene>
    <name evidence="1" type="ORF">ACJDU8_09220</name>
</gene>
<organism evidence="1 2">
    <name type="scientific">Candidatus Clostridium eludens</name>
    <dbReference type="NCBI Taxonomy" id="3381663"/>
    <lineage>
        <taxon>Bacteria</taxon>
        <taxon>Bacillati</taxon>
        <taxon>Bacillota</taxon>
        <taxon>Clostridia</taxon>
        <taxon>Eubacteriales</taxon>
        <taxon>Clostridiaceae</taxon>
        <taxon>Clostridium</taxon>
    </lineage>
</organism>
<name>A0ABW8SIC8_9CLOT</name>
<dbReference type="EMBL" id="JBJHZX010000011">
    <property type="protein sequence ID" value="MFL0195740.1"/>
    <property type="molecule type" value="Genomic_DNA"/>
</dbReference>
<dbReference type="NCBIfam" id="TIGR01909">
    <property type="entry name" value="C_GCAxxG_C_C"/>
    <property type="match status" value="1"/>
</dbReference>
<proteinExistence type="predicted"/>
<dbReference type="InterPro" id="IPR010181">
    <property type="entry name" value="CGCAxxGCC_motif"/>
</dbReference>
<dbReference type="Pfam" id="PF09719">
    <property type="entry name" value="C_GCAxxG_C_C"/>
    <property type="match status" value="1"/>
</dbReference>
<keyword evidence="2" id="KW-1185">Reference proteome</keyword>
<sequence>MSIQVNEKVSKVALDYFKNGLYCSEAILKAFNEVYNLKLSEKALKMATGFGTGLGNSKCCCGCITGSVLVTSCILGRTEKSESENPAFEASKEIHDKFKEKFKYTCCRALTKSVEWGKPEHHKNCEKYVVYASEVTENILKVIDKNIYI</sequence>
<accession>A0ABW8SIC8</accession>
<evidence type="ECO:0000313" key="2">
    <source>
        <dbReference type="Proteomes" id="UP001623660"/>
    </source>
</evidence>
<protein>
    <submittedName>
        <fullName evidence="1">C-GCAxxG-C-C family (Seleno)protein</fullName>
    </submittedName>
</protein>
<dbReference type="RefSeq" id="WP_406791854.1">
    <property type="nucleotide sequence ID" value="NZ_JBJHZX010000011.1"/>
</dbReference>